<dbReference type="FunCoup" id="E2BHL2">
    <property type="interactions" value="13"/>
</dbReference>
<protein>
    <submittedName>
        <fullName evidence="4">Molybdenum cofactor synthesis protein 2 small subunit</fullName>
    </submittedName>
</protein>
<keyword evidence="2" id="KW-0547">Nucleotide-binding</keyword>
<dbReference type="EMBL" id="GL448301">
    <property type="protein sequence ID" value="EFN84821.1"/>
    <property type="molecule type" value="Genomic_DNA"/>
</dbReference>
<evidence type="ECO:0000256" key="2">
    <source>
        <dbReference type="ARBA" id="ARBA00022741"/>
    </source>
</evidence>
<gene>
    <name evidence="4" type="ORF">EAI_10279</name>
</gene>
<dbReference type="PANTHER" id="PTHR33359:SF1">
    <property type="entry name" value="MOLYBDOPTERIN SYNTHASE SULFUR CARRIER SUBUNIT"/>
    <property type="match status" value="1"/>
</dbReference>
<dbReference type="SUPFAM" id="SSF54285">
    <property type="entry name" value="MoaD/ThiS"/>
    <property type="match status" value="1"/>
</dbReference>
<reference evidence="4 5" key="1">
    <citation type="journal article" date="2010" name="Science">
        <title>Genomic comparison of the ants Camponotus floridanus and Harpegnathos saltator.</title>
        <authorList>
            <person name="Bonasio R."/>
            <person name="Zhang G."/>
            <person name="Ye C."/>
            <person name="Mutti N.S."/>
            <person name="Fang X."/>
            <person name="Qin N."/>
            <person name="Donahue G."/>
            <person name="Yang P."/>
            <person name="Li Q."/>
            <person name="Li C."/>
            <person name="Zhang P."/>
            <person name="Huang Z."/>
            <person name="Berger S.L."/>
            <person name="Reinberg D."/>
            <person name="Wang J."/>
            <person name="Liebig J."/>
        </authorList>
    </citation>
    <scope>NUCLEOTIDE SEQUENCE [LARGE SCALE GENOMIC DNA]</scope>
    <source>
        <strain evidence="4 5">R22 G/1</strain>
    </source>
</reference>
<dbReference type="NCBIfam" id="TIGR01682">
    <property type="entry name" value="moaD"/>
    <property type="match status" value="1"/>
</dbReference>
<dbReference type="InParanoid" id="E2BHL2"/>
<dbReference type="Proteomes" id="UP000008237">
    <property type="component" value="Unassembled WGS sequence"/>
</dbReference>
<keyword evidence="3" id="KW-0501">Molybdenum cofactor biosynthesis</keyword>
<dbReference type="InterPro" id="IPR016155">
    <property type="entry name" value="Mopterin_synth/thiamin_S_b"/>
</dbReference>
<dbReference type="GO" id="GO:0000166">
    <property type="term" value="F:nucleotide binding"/>
    <property type="evidence" value="ECO:0007669"/>
    <property type="project" value="UniProtKB-KW"/>
</dbReference>
<dbReference type="OMA" id="HVLFFAK"/>
<comment type="pathway">
    <text evidence="1">Cofactor biosynthesis; molybdopterin biosynthesis.</text>
</comment>
<feature type="non-terminal residue" evidence="4">
    <location>
        <position position="85"/>
    </location>
</feature>
<organism evidence="5">
    <name type="scientific">Harpegnathos saltator</name>
    <name type="common">Jerdon's jumping ant</name>
    <dbReference type="NCBI Taxonomy" id="610380"/>
    <lineage>
        <taxon>Eukaryota</taxon>
        <taxon>Metazoa</taxon>
        <taxon>Ecdysozoa</taxon>
        <taxon>Arthropoda</taxon>
        <taxon>Hexapoda</taxon>
        <taxon>Insecta</taxon>
        <taxon>Pterygota</taxon>
        <taxon>Neoptera</taxon>
        <taxon>Endopterygota</taxon>
        <taxon>Hymenoptera</taxon>
        <taxon>Apocrita</taxon>
        <taxon>Aculeata</taxon>
        <taxon>Formicoidea</taxon>
        <taxon>Formicidae</taxon>
        <taxon>Ponerinae</taxon>
        <taxon>Ponerini</taxon>
        <taxon>Harpegnathos</taxon>
    </lineage>
</organism>
<accession>E2BHL2</accession>
<dbReference type="InterPro" id="IPR044672">
    <property type="entry name" value="MOCS2A"/>
</dbReference>
<dbReference type="STRING" id="610380.E2BHL2"/>
<dbReference type="AlphaFoldDB" id="E2BHL2"/>
<dbReference type="InterPro" id="IPR003749">
    <property type="entry name" value="ThiS/MoaD-like"/>
</dbReference>
<evidence type="ECO:0000313" key="4">
    <source>
        <dbReference type="EMBL" id="EFN84821.1"/>
    </source>
</evidence>
<feature type="non-terminal residue" evidence="4">
    <location>
        <position position="1"/>
    </location>
</feature>
<dbReference type="GO" id="GO:1990133">
    <property type="term" value="C:molybdopterin adenylyltransferase complex"/>
    <property type="evidence" value="ECO:0007669"/>
    <property type="project" value="TreeGrafter"/>
</dbReference>
<evidence type="ECO:0000313" key="5">
    <source>
        <dbReference type="Proteomes" id="UP000008237"/>
    </source>
</evidence>
<sequence length="85" mass="9550">TTDIEATVLFFAKARELTGNKEDKIRVPNRLTSTDLLEKIIFNFNLESIRNQIILAVNEEFVSFDTILNLSEKDKIAVIPPLSGG</sequence>
<proteinExistence type="predicted"/>
<name>E2BHL2_HARSA</name>
<dbReference type="UniPathway" id="UPA00344"/>
<dbReference type="Pfam" id="PF02597">
    <property type="entry name" value="ThiS"/>
    <property type="match status" value="1"/>
</dbReference>
<dbReference type="PANTHER" id="PTHR33359">
    <property type="entry name" value="MOLYBDOPTERIN SYNTHASE SULFUR CARRIER SUBUNIT"/>
    <property type="match status" value="1"/>
</dbReference>
<dbReference type="InterPro" id="IPR012675">
    <property type="entry name" value="Beta-grasp_dom_sf"/>
</dbReference>
<dbReference type="Gene3D" id="3.10.20.30">
    <property type="match status" value="1"/>
</dbReference>
<evidence type="ECO:0000256" key="1">
    <source>
        <dbReference type="ARBA" id="ARBA00005046"/>
    </source>
</evidence>
<dbReference type="FunFam" id="3.10.20.30:FF:000010">
    <property type="entry name" value="Molybdopterin synthase sulfur carrier subunit"/>
    <property type="match status" value="1"/>
</dbReference>
<dbReference type="CDD" id="cd00754">
    <property type="entry name" value="Ubl_MoaD"/>
    <property type="match status" value="1"/>
</dbReference>
<keyword evidence="5" id="KW-1185">Reference proteome</keyword>
<dbReference type="GO" id="GO:0006777">
    <property type="term" value="P:Mo-molybdopterin cofactor biosynthetic process"/>
    <property type="evidence" value="ECO:0007669"/>
    <property type="project" value="UniProtKB-KW"/>
</dbReference>
<evidence type="ECO:0000256" key="3">
    <source>
        <dbReference type="ARBA" id="ARBA00023150"/>
    </source>
</evidence>